<feature type="domain" description="HIT" evidence="5">
    <location>
        <begin position="17"/>
        <end position="124"/>
    </location>
</feature>
<evidence type="ECO:0000256" key="2">
    <source>
        <dbReference type="PIRSR" id="PIRSR601310-3"/>
    </source>
</evidence>
<dbReference type="EMBL" id="CP108195">
    <property type="protein sequence ID" value="WTS11160.1"/>
    <property type="molecule type" value="Genomic_DNA"/>
</dbReference>
<dbReference type="Gene3D" id="3.30.428.10">
    <property type="entry name" value="HIT-like"/>
    <property type="match status" value="1"/>
</dbReference>
<dbReference type="InterPro" id="IPR036265">
    <property type="entry name" value="HIT-like_sf"/>
</dbReference>
<dbReference type="InterPro" id="IPR011146">
    <property type="entry name" value="HIT-like"/>
</dbReference>
<feature type="region of interest" description="Disordered" evidence="4">
    <location>
        <begin position="137"/>
        <end position="176"/>
    </location>
</feature>
<dbReference type="InterPro" id="IPR001310">
    <property type="entry name" value="Histidine_triad_HIT"/>
</dbReference>
<dbReference type="GO" id="GO:0009117">
    <property type="term" value="P:nucleotide metabolic process"/>
    <property type="evidence" value="ECO:0007669"/>
    <property type="project" value="TreeGrafter"/>
</dbReference>
<dbReference type="PROSITE" id="PS51084">
    <property type="entry name" value="HIT_2"/>
    <property type="match status" value="1"/>
</dbReference>
<evidence type="ECO:0000313" key="6">
    <source>
        <dbReference type="EMBL" id="WTS11160.1"/>
    </source>
</evidence>
<accession>A0AAU1TZW5</accession>
<evidence type="ECO:0000256" key="1">
    <source>
        <dbReference type="PIRSR" id="PIRSR601310-1"/>
    </source>
</evidence>
<gene>
    <name evidence="6" type="ORF">OHU69_08820</name>
</gene>
<proteinExistence type="predicted"/>
<dbReference type="PANTHER" id="PTHR46648">
    <property type="entry name" value="HIT FAMILY PROTEIN 1"/>
    <property type="match status" value="1"/>
</dbReference>
<feature type="active site" description="Tele-AMP-histidine intermediate" evidence="1">
    <location>
        <position position="111"/>
    </location>
</feature>
<dbReference type="PRINTS" id="PR00332">
    <property type="entry name" value="HISTRIAD"/>
</dbReference>
<evidence type="ECO:0000256" key="4">
    <source>
        <dbReference type="SAM" id="MobiDB-lite"/>
    </source>
</evidence>
<feature type="short sequence motif" description="Histidine triad motif" evidence="2 3">
    <location>
        <begin position="109"/>
        <end position="113"/>
    </location>
</feature>
<dbReference type="PANTHER" id="PTHR46648:SF1">
    <property type="entry name" value="ADENOSINE 5'-MONOPHOSPHORAMIDASE HNT1"/>
    <property type="match status" value="1"/>
</dbReference>
<name>A0AAU1TZW5_9ACTN</name>
<protein>
    <submittedName>
        <fullName evidence="6">HIT family protein</fullName>
    </submittedName>
</protein>
<dbReference type="AlphaFoldDB" id="A0AAU1TZW5"/>
<dbReference type="Pfam" id="PF01230">
    <property type="entry name" value="HIT"/>
    <property type="match status" value="1"/>
</dbReference>
<dbReference type="GO" id="GO:0003824">
    <property type="term" value="F:catalytic activity"/>
    <property type="evidence" value="ECO:0007669"/>
    <property type="project" value="InterPro"/>
</dbReference>
<evidence type="ECO:0000259" key="5">
    <source>
        <dbReference type="PROSITE" id="PS51084"/>
    </source>
</evidence>
<organism evidence="6">
    <name type="scientific">Streptomyces sp. NBC_00119</name>
    <dbReference type="NCBI Taxonomy" id="2975659"/>
    <lineage>
        <taxon>Bacteria</taxon>
        <taxon>Bacillati</taxon>
        <taxon>Actinomycetota</taxon>
        <taxon>Actinomycetes</taxon>
        <taxon>Kitasatosporales</taxon>
        <taxon>Streptomycetaceae</taxon>
        <taxon>Streptomyces</taxon>
    </lineage>
</organism>
<sequence>MAPSHVTPNRRPARDCPFCHIAAGTGPARLIAAGPDVIAFLPLRPVHPGHVLVVPRRHLEDIWELDEETATAVTRTVLRVAHAVRTVFRPDGLNVIQSSGAAATQTVPHLHVHVVPRFANDRMGAIWPAPADGSPVALDDAASRLSKALEQDDQGDDLGQGQAAVEERDRQGTRGP</sequence>
<reference evidence="6" key="1">
    <citation type="submission" date="2022-10" db="EMBL/GenBank/DDBJ databases">
        <title>The complete genomes of actinobacterial strains from the NBC collection.</title>
        <authorList>
            <person name="Joergensen T.S."/>
            <person name="Alvarez Arevalo M."/>
            <person name="Sterndorff E.B."/>
            <person name="Faurdal D."/>
            <person name="Vuksanovic O."/>
            <person name="Mourched A.-S."/>
            <person name="Charusanti P."/>
            <person name="Shaw S."/>
            <person name="Blin K."/>
            <person name="Weber T."/>
        </authorList>
    </citation>
    <scope>NUCLEOTIDE SEQUENCE</scope>
    <source>
        <strain evidence="6">NBC_00119</strain>
    </source>
</reference>
<feature type="compositionally biased region" description="Basic and acidic residues" evidence="4">
    <location>
        <begin position="165"/>
        <end position="176"/>
    </location>
</feature>
<dbReference type="SUPFAM" id="SSF54197">
    <property type="entry name" value="HIT-like"/>
    <property type="match status" value="1"/>
</dbReference>
<evidence type="ECO:0000256" key="3">
    <source>
        <dbReference type="PROSITE-ProRule" id="PRU00464"/>
    </source>
</evidence>